<evidence type="ECO:0000259" key="1">
    <source>
        <dbReference type="Pfam" id="PF05913"/>
    </source>
</evidence>
<evidence type="ECO:0000313" key="3">
    <source>
        <dbReference type="EMBL" id="AZK44364.1"/>
    </source>
</evidence>
<dbReference type="CDD" id="cd00551">
    <property type="entry name" value="AmyAc_family"/>
    <property type="match status" value="1"/>
</dbReference>
<dbReference type="Pfam" id="PF05913">
    <property type="entry name" value="MupG_C"/>
    <property type="match status" value="1"/>
</dbReference>
<dbReference type="InterPro" id="IPR013785">
    <property type="entry name" value="Aldolase_TIM"/>
</dbReference>
<protein>
    <submittedName>
        <fullName evidence="3">DUF871 domain-containing protein</fullName>
    </submittedName>
</protein>
<organism evidence="3 4">
    <name type="scientific">Erysipelothrix piscisicarius</name>
    <dbReference type="NCBI Taxonomy" id="2485784"/>
    <lineage>
        <taxon>Bacteria</taxon>
        <taxon>Bacillati</taxon>
        <taxon>Bacillota</taxon>
        <taxon>Erysipelotrichia</taxon>
        <taxon>Erysipelotrichales</taxon>
        <taxon>Erysipelotrichaceae</taxon>
        <taxon>Erysipelothrix</taxon>
    </lineage>
</organism>
<dbReference type="SUPFAM" id="SSF50891">
    <property type="entry name" value="Cyclophilin-like"/>
    <property type="match status" value="1"/>
</dbReference>
<dbReference type="SUPFAM" id="SSF51445">
    <property type="entry name" value="(Trans)glycosidases"/>
    <property type="match status" value="1"/>
</dbReference>
<feature type="domain" description="6-phospho-N-acetylmuramidase N-terminal" evidence="2">
    <location>
        <begin position="4"/>
        <end position="240"/>
    </location>
</feature>
<gene>
    <name evidence="3" type="ORF">EEI45_06055</name>
</gene>
<dbReference type="AlphaFoldDB" id="A0A3S8RN36"/>
<dbReference type="KEGG" id="eri:EEI45_06055"/>
<dbReference type="PANTHER" id="PTHR38435">
    <property type="match status" value="1"/>
</dbReference>
<dbReference type="PANTHER" id="PTHR38435:SF1">
    <property type="entry name" value="DUF871 DOMAIN-CONTAINING PROTEIN"/>
    <property type="match status" value="1"/>
</dbReference>
<dbReference type="InterPro" id="IPR017853">
    <property type="entry name" value="GH"/>
</dbReference>
<dbReference type="Gene3D" id="3.20.20.70">
    <property type="entry name" value="Aldolase class I"/>
    <property type="match status" value="1"/>
</dbReference>
<accession>A0A3S8RN36</accession>
<proteinExistence type="predicted"/>
<feature type="domain" description="6-phospho-N-acetylmuramidase C-terminal" evidence="1">
    <location>
        <begin position="247"/>
        <end position="360"/>
    </location>
</feature>
<dbReference type="InterPro" id="IPR029000">
    <property type="entry name" value="Cyclophilin-like_dom_sf"/>
</dbReference>
<name>A0A3S8RN36_9FIRM</name>
<dbReference type="Proteomes" id="UP000278804">
    <property type="component" value="Chromosome"/>
</dbReference>
<reference evidence="3 4" key="1">
    <citation type="journal article" date="2020" name="Int. J. Syst. Evol. Microbiol.">
        <title>Description of Erysipelothrix piscisicarius sp. nov., an emergent fish pathogen, and assessment of virulence using a tiger barb (Puntigrus tetrazona) infection model.</title>
        <authorList>
            <person name="Pomaranski E.K."/>
            <person name="Griffin M.J."/>
            <person name="Camus A.C."/>
            <person name="Armwood A.R."/>
            <person name="Shelley J."/>
            <person name="Waldbieser G.C."/>
            <person name="LaFrentz B.R."/>
            <person name="Garcia J.C."/>
            <person name="Yanong R."/>
            <person name="Soto E."/>
        </authorList>
    </citation>
    <scope>NUCLEOTIDE SEQUENCE [LARGE SCALE GENOMIC DNA]</scope>
    <source>
        <strain evidence="3 4">15TAL0474</strain>
    </source>
</reference>
<dbReference type="InterPro" id="IPR043797">
    <property type="entry name" value="MupG_N"/>
</dbReference>
<dbReference type="InterPro" id="IPR043894">
    <property type="entry name" value="MupG_C"/>
</dbReference>
<keyword evidence="4" id="KW-1185">Reference proteome</keyword>
<evidence type="ECO:0000313" key="4">
    <source>
        <dbReference type="Proteomes" id="UP000278804"/>
    </source>
</evidence>
<dbReference type="RefSeq" id="WP_125164538.1">
    <property type="nucleotide sequence ID" value="NZ_CP034234.1"/>
</dbReference>
<dbReference type="Pfam" id="PF19200">
    <property type="entry name" value="MupG_N"/>
    <property type="match status" value="1"/>
</dbReference>
<dbReference type="InterPro" id="IPR008589">
    <property type="entry name" value="MupG"/>
</dbReference>
<evidence type="ECO:0000259" key="2">
    <source>
        <dbReference type="Pfam" id="PF19200"/>
    </source>
</evidence>
<dbReference type="EMBL" id="CP034234">
    <property type="protein sequence ID" value="AZK44364.1"/>
    <property type="molecule type" value="Genomic_DNA"/>
</dbReference>
<dbReference type="Gene3D" id="2.40.100.10">
    <property type="entry name" value="Cyclophilin-like"/>
    <property type="match status" value="1"/>
</dbReference>
<sequence>MARLGISIYPENSTMEQDITYINKAADCGFKRIFMSLLQTDSSNQNKLIQDYRSITDAAHQRGMEVIVDVAPAVFKAFEIKHSNLVFFKEIGVDGIRLDEGFNGAFESEMTFNQYDLKIELNSSQGNDYIENVMTFYPNKNALITCHNFYPQRFTGLSKAHFDFCNQKIRKLGLQSAAFVSSQNSGTFGPWPVYEGLCTLEHHRDLPIDVQIRELIATKMIDDILIGNAYASDEELEACAKIALGKLQFKVDLDVELSEVEAQIIYDHYHFVRGDMSAYMARSTMPRLTYANEVISPKNTVDLERGDVVILNDAYGRYKGELHIVLEPMPNEGNKNKIGHIPNSEMMLLDYIKPWRPFAFIK</sequence>